<keyword evidence="6 16" id="KW-0378">Hydrolase</keyword>
<evidence type="ECO:0000256" key="5">
    <source>
        <dbReference type="ARBA" id="ARBA00022723"/>
    </source>
</evidence>
<dbReference type="InterPro" id="IPR004385">
    <property type="entry name" value="NDP_pyrophosphatase"/>
</dbReference>
<dbReference type="Pfam" id="PF00293">
    <property type="entry name" value="NUDIX"/>
    <property type="match status" value="1"/>
</dbReference>
<dbReference type="GO" id="GO:0047631">
    <property type="term" value="F:ADP-ribose diphosphatase activity"/>
    <property type="evidence" value="ECO:0007669"/>
    <property type="project" value="UniProtKB-EC"/>
</dbReference>
<comment type="caution">
    <text evidence="16">The sequence shown here is derived from an EMBL/GenBank/DDBJ whole genome shotgun (WGS) entry which is preliminary data.</text>
</comment>
<accession>A0A0W0VFE3</accession>
<dbReference type="RefSeq" id="WP_028372523.1">
    <property type="nucleotide sequence ID" value="NZ_LNYI01000057.1"/>
</dbReference>
<feature type="binding site" evidence="13">
    <location>
        <position position="109"/>
    </location>
    <ligand>
        <name>Mg(2+)</name>
        <dbReference type="ChEBI" id="CHEBI:18420"/>
        <label>1</label>
    </ligand>
</feature>
<evidence type="ECO:0000256" key="7">
    <source>
        <dbReference type="ARBA" id="ARBA00022842"/>
    </source>
</evidence>
<keyword evidence="5 13" id="KW-0479">Metal-binding</keyword>
<keyword evidence="7 13" id="KW-0460">Magnesium</keyword>
<protein>
    <recommendedName>
        <fullName evidence="4">ADP-ribose pyrophosphatase</fullName>
        <ecNumber evidence="3">3.6.1.13</ecNumber>
    </recommendedName>
    <alternativeName>
        <fullName evidence="9">ADP-ribose diphosphatase</fullName>
    </alternativeName>
    <alternativeName>
        <fullName evidence="11">ADP-ribose phosphohydrolase</fullName>
    </alternativeName>
    <alternativeName>
        <fullName evidence="10">Adenosine diphosphoribose pyrophosphatase</fullName>
    </alternativeName>
</protein>
<dbReference type="AlphaFoldDB" id="A0A0W0VFE3"/>
<dbReference type="STRING" id="45067.Llan_2418"/>
<evidence type="ECO:0000259" key="15">
    <source>
        <dbReference type="PROSITE" id="PS51462"/>
    </source>
</evidence>
<dbReference type="InterPro" id="IPR000086">
    <property type="entry name" value="NUDIX_hydrolase_dom"/>
</dbReference>
<evidence type="ECO:0000256" key="14">
    <source>
        <dbReference type="PIRSR" id="PIRSR604385-3"/>
    </source>
</evidence>
<dbReference type="Proteomes" id="UP000054869">
    <property type="component" value="Unassembled WGS sequence"/>
</dbReference>
<dbReference type="PANTHER" id="PTHR11839">
    <property type="entry name" value="UDP/ADP-SUGAR PYROPHOSPHATASE"/>
    <property type="match status" value="1"/>
</dbReference>
<gene>
    <name evidence="16" type="ORF">Llan_2418</name>
</gene>
<dbReference type="Gene3D" id="3.90.79.10">
    <property type="entry name" value="Nucleoside Triphosphate Pyrophosphohydrolase"/>
    <property type="match status" value="1"/>
</dbReference>
<evidence type="ECO:0000256" key="2">
    <source>
        <dbReference type="ARBA" id="ARBA00007482"/>
    </source>
</evidence>
<dbReference type="GO" id="GO:0019144">
    <property type="term" value="F:ADP-sugar diphosphatase activity"/>
    <property type="evidence" value="ECO:0007669"/>
    <property type="project" value="TreeGrafter"/>
</dbReference>
<dbReference type="NCBIfam" id="TIGR00052">
    <property type="entry name" value="nudix-type nucleoside diphosphatase, YffH/AdpP family"/>
    <property type="match status" value="1"/>
</dbReference>
<evidence type="ECO:0000256" key="13">
    <source>
        <dbReference type="PIRSR" id="PIRSR604385-2"/>
    </source>
</evidence>
<reference evidence="16 17" key="1">
    <citation type="submission" date="2015-11" db="EMBL/GenBank/DDBJ databases">
        <title>Genomic analysis of 38 Legionella species identifies large and diverse effector repertoires.</title>
        <authorList>
            <person name="Burstein D."/>
            <person name="Amaro F."/>
            <person name="Zusman T."/>
            <person name="Lifshitz Z."/>
            <person name="Cohen O."/>
            <person name="Gilbert J.A."/>
            <person name="Pupko T."/>
            <person name="Shuman H.A."/>
            <person name="Segal G."/>
        </authorList>
    </citation>
    <scope>NUCLEOTIDE SEQUENCE [LARGE SCALE GENOMIC DNA]</scope>
    <source>
        <strain evidence="16 17">ATCC 49751</strain>
    </source>
</reference>
<evidence type="ECO:0000256" key="4">
    <source>
        <dbReference type="ARBA" id="ARBA00013297"/>
    </source>
</evidence>
<dbReference type="GO" id="GO:0005829">
    <property type="term" value="C:cytosol"/>
    <property type="evidence" value="ECO:0007669"/>
    <property type="project" value="TreeGrafter"/>
</dbReference>
<evidence type="ECO:0000313" key="17">
    <source>
        <dbReference type="Proteomes" id="UP000054869"/>
    </source>
</evidence>
<evidence type="ECO:0000256" key="10">
    <source>
        <dbReference type="ARBA" id="ARBA00030308"/>
    </source>
</evidence>
<dbReference type="EMBL" id="LNYI01000057">
    <property type="protein sequence ID" value="KTD18815.1"/>
    <property type="molecule type" value="Genomic_DNA"/>
</dbReference>
<evidence type="ECO:0000256" key="9">
    <source>
        <dbReference type="ARBA" id="ARBA00030162"/>
    </source>
</evidence>
<dbReference type="InterPro" id="IPR015797">
    <property type="entry name" value="NUDIX_hydrolase-like_dom_sf"/>
</dbReference>
<sequence length="198" mass="22427">MTQKAKCVSQVKLHEGYLRLANYEFEIPSFHLPQKNLHISNREIVHSSDSILVLIYAPASDSFILCQEFRPGVFLNESQDDPFILECVSGTIEKNTNPRDTAIKEVYEETGLKVEALKLIAIVYKSPGLMTEKCYLYYTEVKGIPAVGLHGVDSEEIKTHCLKREKVYQLMDEIKIMDSASLIALNWFRANALGPKDS</sequence>
<feature type="domain" description="Nudix hydrolase" evidence="15">
    <location>
        <begin position="46"/>
        <end position="184"/>
    </location>
</feature>
<evidence type="ECO:0000256" key="1">
    <source>
        <dbReference type="ARBA" id="ARBA00001946"/>
    </source>
</evidence>
<dbReference type="eggNOG" id="COG0494">
    <property type="taxonomic scope" value="Bacteria"/>
</dbReference>
<comment type="similarity">
    <text evidence="2">Belongs to the Nudix hydrolase family. NudF subfamily.</text>
</comment>
<evidence type="ECO:0000256" key="6">
    <source>
        <dbReference type="ARBA" id="ARBA00022801"/>
    </source>
</evidence>
<dbReference type="PANTHER" id="PTHR11839:SF5">
    <property type="entry name" value="ADP-RIBOSE PYROPHOSPHATASE"/>
    <property type="match status" value="1"/>
</dbReference>
<dbReference type="GO" id="GO:0019693">
    <property type="term" value="P:ribose phosphate metabolic process"/>
    <property type="evidence" value="ECO:0007669"/>
    <property type="project" value="TreeGrafter"/>
</dbReference>
<feature type="binding site" evidence="13">
    <location>
        <position position="155"/>
    </location>
    <ligand>
        <name>Mg(2+)</name>
        <dbReference type="ChEBI" id="CHEBI:18420"/>
        <label>1</label>
    </ligand>
</feature>
<evidence type="ECO:0000256" key="12">
    <source>
        <dbReference type="ARBA" id="ARBA00049546"/>
    </source>
</evidence>
<dbReference type="PROSITE" id="PS51462">
    <property type="entry name" value="NUDIX"/>
    <property type="match status" value="1"/>
</dbReference>
<dbReference type="EC" id="3.6.1.13" evidence="3"/>
<evidence type="ECO:0000256" key="3">
    <source>
        <dbReference type="ARBA" id="ARBA00012453"/>
    </source>
</evidence>
<feature type="binding site" evidence="13">
    <location>
        <position position="105"/>
    </location>
    <ligand>
        <name>Mg(2+)</name>
        <dbReference type="ChEBI" id="CHEBI:18420"/>
        <label>1</label>
    </ligand>
</feature>
<comment type="cofactor">
    <cofactor evidence="1 13">
        <name>Mg(2+)</name>
        <dbReference type="ChEBI" id="CHEBI:18420"/>
    </cofactor>
</comment>
<evidence type="ECO:0000313" key="16">
    <source>
        <dbReference type="EMBL" id="KTD18815.1"/>
    </source>
</evidence>
<dbReference type="PATRIC" id="fig|45067.4.peg.2538"/>
<dbReference type="GO" id="GO:0006753">
    <property type="term" value="P:nucleoside phosphate metabolic process"/>
    <property type="evidence" value="ECO:0007669"/>
    <property type="project" value="TreeGrafter"/>
</dbReference>
<keyword evidence="17" id="KW-1185">Reference proteome</keyword>
<dbReference type="OrthoDB" id="5292471at2"/>
<proteinExistence type="inferred from homology"/>
<comment type="catalytic activity">
    <reaction evidence="12">
        <text>ADP-D-ribose + H2O = D-ribose 5-phosphate + AMP + 2 H(+)</text>
        <dbReference type="Rhea" id="RHEA:10412"/>
        <dbReference type="ChEBI" id="CHEBI:15377"/>
        <dbReference type="ChEBI" id="CHEBI:15378"/>
        <dbReference type="ChEBI" id="CHEBI:57967"/>
        <dbReference type="ChEBI" id="CHEBI:78346"/>
        <dbReference type="ChEBI" id="CHEBI:456215"/>
        <dbReference type="EC" id="3.6.1.13"/>
    </reaction>
</comment>
<evidence type="ECO:0000256" key="8">
    <source>
        <dbReference type="ARBA" id="ARBA00025164"/>
    </source>
</evidence>
<evidence type="ECO:0000256" key="11">
    <source>
        <dbReference type="ARBA" id="ARBA00033056"/>
    </source>
</evidence>
<dbReference type="GO" id="GO:0046872">
    <property type="term" value="F:metal ion binding"/>
    <property type="evidence" value="ECO:0007669"/>
    <property type="project" value="UniProtKB-KW"/>
</dbReference>
<name>A0A0W0VFE3_9GAMM</name>
<comment type="function">
    <text evidence="8">Acts on ADP-mannose and ADP-glucose as well as ADP-ribose. Prevents glycogen biosynthesis. The reaction catalyzed by this enzyme is a limiting step of the gluconeogenic process.</text>
</comment>
<dbReference type="SUPFAM" id="SSF55811">
    <property type="entry name" value="Nudix"/>
    <property type="match status" value="1"/>
</dbReference>
<organism evidence="16 17">
    <name type="scientific">Legionella lansingensis</name>
    <dbReference type="NCBI Taxonomy" id="45067"/>
    <lineage>
        <taxon>Bacteria</taxon>
        <taxon>Pseudomonadati</taxon>
        <taxon>Pseudomonadota</taxon>
        <taxon>Gammaproteobacteria</taxon>
        <taxon>Legionellales</taxon>
        <taxon>Legionellaceae</taxon>
        <taxon>Legionella</taxon>
    </lineage>
</organism>
<feature type="short sequence motif" description="Nudix box" evidence="14">
    <location>
        <begin position="90"/>
        <end position="112"/>
    </location>
</feature>